<dbReference type="GO" id="GO:0005975">
    <property type="term" value="P:carbohydrate metabolic process"/>
    <property type="evidence" value="ECO:0007669"/>
    <property type="project" value="InterPro"/>
</dbReference>
<evidence type="ECO:0000313" key="5">
    <source>
        <dbReference type="Proteomes" id="UP000009080"/>
    </source>
</evidence>
<gene>
    <name evidence="4" type="ordered locus">TERTU_0657</name>
</gene>
<dbReference type="SUPFAM" id="SSF88713">
    <property type="entry name" value="Glycoside hydrolase/deacetylase"/>
    <property type="match status" value="1"/>
</dbReference>
<organism evidence="4 5">
    <name type="scientific">Teredinibacter turnerae (strain ATCC 39867 / T7901)</name>
    <dbReference type="NCBI Taxonomy" id="377629"/>
    <lineage>
        <taxon>Bacteria</taxon>
        <taxon>Pseudomonadati</taxon>
        <taxon>Pseudomonadota</taxon>
        <taxon>Gammaproteobacteria</taxon>
        <taxon>Cellvibrionales</taxon>
        <taxon>Cellvibrionaceae</taxon>
        <taxon>Teredinibacter</taxon>
    </lineage>
</organism>
<dbReference type="Pfam" id="PF01522">
    <property type="entry name" value="Polysacc_deac_1"/>
    <property type="match status" value="1"/>
</dbReference>
<dbReference type="PANTHER" id="PTHR34216">
    <property type="match status" value="1"/>
</dbReference>
<dbReference type="Gene3D" id="3.20.20.370">
    <property type="entry name" value="Glycoside hydrolase/deacetylase"/>
    <property type="match status" value="1"/>
</dbReference>
<accession>C5BNS9</accession>
<evidence type="ECO:0000313" key="4">
    <source>
        <dbReference type="EMBL" id="ACR12453.1"/>
    </source>
</evidence>
<evidence type="ECO:0000256" key="1">
    <source>
        <dbReference type="ARBA" id="ARBA00004613"/>
    </source>
</evidence>
<dbReference type="InterPro" id="IPR011330">
    <property type="entry name" value="Glyco_hydro/deAcase_b/a-brl"/>
</dbReference>
<dbReference type="AlphaFoldDB" id="C5BNS9"/>
<dbReference type="Proteomes" id="UP000009080">
    <property type="component" value="Chromosome"/>
</dbReference>
<dbReference type="eggNOG" id="COG0726">
    <property type="taxonomic scope" value="Bacteria"/>
</dbReference>
<dbReference type="InterPro" id="IPR002509">
    <property type="entry name" value="NODB_dom"/>
</dbReference>
<dbReference type="PANTHER" id="PTHR34216:SF3">
    <property type="entry name" value="POLY-BETA-1,6-N-ACETYL-D-GLUCOSAMINE N-DEACETYLASE"/>
    <property type="match status" value="1"/>
</dbReference>
<evidence type="ECO:0000259" key="3">
    <source>
        <dbReference type="PROSITE" id="PS51677"/>
    </source>
</evidence>
<reference evidence="4 5" key="1">
    <citation type="journal article" date="2009" name="PLoS ONE">
        <title>The complete genome of Teredinibacter turnerae T7901: an intracellular endosymbiont of marine wood-boring bivalves (shipworms).</title>
        <authorList>
            <person name="Yang J.C."/>
            <person name="Madupu R."/>
            <person name="Durkin A.S."/>
            <person name="Ekborg N.A."/>
            <person name="Pedamallu C.S."/>
            <person name="Hostetler J.B."/>
            <person name="Radune D."/>
            <person name="Toms B.S."/>
            <person name="Henrissat B."/>
            <person name="Coutinho P.M."/>
            <person name="Schwarz S."/>
            <person name="Field L."/>
            <person name="Trindade-Silva A.E."/>
            <person name="Soares C.A.G."/>
            <person name="Elshahawi S."/>
            <person name="Hanora A."/>
            <person name="Schmidt E.W."/>
            <person name="Haygood M.G."/>
            <person name="Posfai J."/>
            <person name="Benner J."/>
            <person name="Madinger C."/>
            <person name="Nove J."/>
            <person name="Anton B."/>
            <person name="Chaudhary K."/>
            <person name="Foster J."/>
            <person name="Holman A."/>
            <person name="Kumar S."/>
            <person name="Lessard P.A."/>
            <person name="Luyten Y.A."/>
            <person name="Slatko B."/>
            <person name="Wood N."/>
            <person name="Wu B."/>
            <person name="Teplitski M."/>
            <person name="Mougous J.D."/>
            <person name="Ward N."/>
            <person name="Eisen J.A."/>
            <person name="Badger J.H."/>
            <person name="Distel D.L."/>
        </authorList>
    </citation>
    <scope>NUCLEOTIDE SEQUENCE [LARGE SCALE GENOMIC DNA]</scope>
    <source>
        <strain evidence="5">ATCC 39867 / T7901</strain>
    </source>
</reference>
<dbReference type="STRING" id="377629.TERTU_0657"/>
<dbReference type="OrthoDB" id="9814639at2"/>
<keyword evidence="5" id="KW-1185">Reference proteome</keyword>
<sequence length="369" mass="40997">MRAWLQQLDIWKKAGLCLAAAVALGWAQASSALVVLQYHHIADATPPSTSTSPALFEQHLDYLAKHNYRVVSLAELHKLLDAAANGKSLPQKTVVITFDDGYKSIYDTAWPLLKKHHWPFAVFVNSEPHDEKNPLFMSWEQLKELHKSGVTIANHTDSHSHLIRRRANESPTAFNERRLKEITFAQGRIKKEIGSAPKFFAYPFGEYDSELLSLLKRGGYLAFGQQSGPVAADGNRQLIPRFPMGGSYGAMEQFGTKVASVPFVKLKTVVRDSKGRQLHEPELPADEGQPILELSSPILGHIGPIQCFASGQGAISVKGKGGRFSAQAEKPLPVGRSRYNCTAHAGGDRFYWFSQLFIRRTASGDWYQE</sequence>
<protein>
    <submittedName>
        <fullName evidence="4">Polysaccharide deacetylase family protein</fullName>
    </submittedName>
</protein>
<feature type="domain" description="NodB homology" evidence="3">
    <location>
        <begin position="92"/>
        <end position="369"/>
    </location>
</feature>
<dbReference type="CDD" id="cd10973">
    <property type="entry name" value="CE4_DAC_u4_5s"/>
    <property type="match status" value="1"/>
</dbReference>
<dbReference type="HOGENOM" id="CLU_030024_0_1_6"/>
<evidence type="ECO:0000256" key="2">
    <source>
        <dbReference type="ARBA" id="ARBA00022729"/>
    </source>
</evidence>
<dbReference type="EMBL" id="CP001614">
    <property type="protein sequence ID" value="ACR12453.1"/>
    <property type="molecule type" value="Genomic_DNA"/>
</dbReference>
<keyword evidence="2" id="KW-0732">Signal</keyword>
<name>C5BNS9_TERTT</name>
<dbReference type="InterPro" id="IPR051398">
    <property type="entry name" value="Polysacch_Deacetylase"/>
</dbReference>
<dbReference type="GO" id="GO:0005576">
    <property type="term" value="C:extracellular region"/>
    <property type="evidence" value="ECO:0007669"/>
    <property type="project" value="UniProtKB-SubCell"/>
</dbReference>
<dbReference type="PROSITE" id="PS51677">
    <property type="entry name" value="NODB"/>
    <property type="match status" value="1"/>
</dbReference>
<dbReference type="RefSeq" id="WP_015818565.1">
    <property type="nucleotide sequence ID" value="NC_012997.1"/>
</dbReference>
<dbReference type="KEGG" id="ttu:TERTU_0657"/>
<comment type="subcellular location">
    <subcellularLocation>
        <location evidence="1">Secreted</location>
    </subcellularLocation>
</comment>
<dbReference type="GO" id="GO:0016810">
    <property type="term" value="F:hydrolase activity, acting on carbon-nitrogen (but not peptide) bonds"/>
    <property type="evidence" value="ECO:0007669"/>
    <property type="project" value="InterPro"/>
</dbReference>
<proteinExistence type="predicted"/>